<dbReference type="PROSITE" id="PS50882">
    <property type="entry name" value="YTH"/>
    <property type="match status" value="1"/>
</dbReference>
<keyword evidence="3" id="KW-0694">RNA-binding</keyword>
<reference evidence="6 7" key="1">
    <citation type="submission" date="2016-03" db="EMBL/GenBank/DDBJ databases">
        <title>Cyphomyrmex costatus WGS genome.</title>
        <authorList>
            <person name="Nygaard S."/>
            <person name="Hu H."/>
            <person name="Boomsma J."/>
            <person name="Zhang G."/>
        </authorList>
    </citation>
    <scope>NUCLEOTIDE SEQUENCE [LARGE SCALE GENOMIC DNA]</scope>
    <source>
        <strain evidence="6">MS0001</strain>
        <tissue evidence="6">Whole body</tissue>
    </source>
</reference>
<dbReference type="CDD" id="cd21134">
    <property type="entry name" value="YTH"/>
    <property type="match status" value="1"/>
</dbReference>
<dbReference type="GO" id="GO:1990247">
    <property type="term" value="F:N6-methyladenosine-containing RNA reader activity"/>
    <property type="evidence" value="ECO:0007669"/>
    <property type="project" value="TreeGrafter"/>
</dbReference>
<dbReference type="OrthoDB" id="306690at2759"/>
<feature type="compositionally biased region" description="Pro residues" evidence="4">
    <location>
        <begin position="276"/>
        <end position="297"/>
    </location>
</feature>
<proteinExistence type="predicted"/>
<feature type="compositionally biased region" description="Basic residues" evidence="4">
    <location>
        <begin position="595"/>
        <end position="616"/>
    </location>
</feature>
<accession>A0A151IEM3</accession>
<evidence type="ECO:0000313" key="6">
    <source>
        <dbReference type="EMBL" id="KYM99289.1"/>
    </source>
</evidence>
<evidence type="ECO:0000256" key="4">
    <source>
        <dbReference type="SAM" id="MobiDB-lite"/>
    </source>
</evidence>
<name>A0A151IEM3_9HYME</name>
<keyword evidence="2" id="KW-0963">Cytoplasm</keyword>
<dbReference type="STRING" id="456900.A0A151IEM3"/>
<dbReference type="Gene3D" id="3.10.590.10">
    <property type="entry name" value="ph1033 like domains"/>
    <property type="match status" value="1"/>
</dbReference>
<dbReference type="PANTHER" id="PTHR12357:SF89">
    <property type="entry name" value="YTH DOMAIN-CONTAINING FAMILY PROTEIN"/>
    <property type="match status" value="1"/>
</dbReference>
<sequence>MSSGLAGAVSNQRMKGQTSNQVSNGPKEHQQQQQTEHAAGEDTGFDSWRGGNNAQHHSNYPIGTGDPYSPYYAGTSFSYQTFGAGDGTWSNGTDPVAFLSSYGGQISHDAYGMDGMFSASAAGGGFNAFGQPPFNYFHGNGDFNTWGTPRRTKYEDYYQPPRGNENYVNPTASGTGEIKTIEQGVQGLSIGGSGGSELPRQDQQHPQQATAQQIKSEPKEPRKITWASVASQPAKPVPPLSSSQGMKKKAGMPPPPIVPGKHNMDIGTWGEGKSSAPPPTALPPPQMPPIPPPPPPVQRQQRPQQPPQPCWNRQPSTTATPPIPQPQSQTQIHMSPQSQQHQQSHQHHHQQQQHQQQVQQQQHQQQQQQQQQQLVQGNPSHPVLDELKVKNDYNPVDFDQAAPGARFFVIKSYSEDDIHRSIKYEIWCSTEHGNKRLDQAYREASREGAPLYLFFSVNGSGHFCGMAQMVSPVDYQSNSSVWSQDKWKGQFRVRWIYVKDVPNVQLRHIKLENNENKPVTNSRDAQEVPHAKGITVLRILHTYRHSTSIFDDFGHYERRQAEEDQRKAPTNPIQHHHSSSNHRNRGHASDMSRDHHPHGHQPHQPHQPHLHQRKERGGRSGRGGSRQ</sequence>
<feature type="region of interest" description="Disordered" evidence="4">
    <location>
        <begin position="1"/>
        <end position="61"/>
    </location>
</feature>
<feature type="compositionally biased region" description="Low complexity" evidence="4">
    <location>
        <begin position="352"/>
        <end position="373"/>
    </location>
</feature>
<dbReference type="EMBL" id="KQ977858">
    <property type="protein sequence ID" value="KYM99289.1"/>
    <property type="molecule type" value="Genomic_DNA"/>
</dbReference>
<feature type="region of interest" description="Disordered" evidence="4">
    <location>
        <begin position="187"/>
        <end position="377"/>
    </location>
</feature>
<evidence type="ECO:0000313" key="7">
    <source>
        <dbReference type="Proteomes" id="UP000078542"/>
    </source>
</evidence>
<evidence type="ECO:0000256" key="1">
    <source>
        <dbReference type="ARBA" id="ARBA00004496"/>
    </source>
</evidence>
<dbReference type="FunFam" id="3.10.590.10:FF:000001">
    <property type="entry name" value="YTH domain family 1, isoform CRA_a"/>
    <property type="match status" value="1"/>
</dbReference>
<feature type="compositionally biased region" description="Polar residues" evidence="4">
    <location>
        <begin position="1"/>
        <end position="24"/>
    </location>
</feature>
<keyword evidence="7" id="KW-1185">Reference proteome</keyword>
<gene>
    <name evidence="6" type="ORF">ALC62_09931</name>
</gene>
<comment type="subcellular location">
    <subcellularLocation>
        <location evidence="1">Cytoplasm</location>
    </subcellularLocation>
</comment>
<dbReference type="KEGG" id="ccoa:108776825"/>
<dbReference type="PANTHER" id="PTHR12357">
    <property type="entry name" value="YTH YT521-B HOMOLOGY DOMAIN-CONTAINING"/>
    <property type="match status" value="1"/>
</dbReference>
<dbReference type="Pfam" id="PF04146">
    <property type="entry name" value="YTH"/>
    <property type="match status" value="1"/>
</dbReference>
<organism evidence="6 7">
    <name type="scientific">Cyphomyrmex costatus</name>
    <dbReference type="NCBI Taxonomy" id="456900"/>
    <lineage>
        <taxon>Eukaryota</taxon>
        <taxon>Metazoa</taxon>
        <taxon>Ecdysozoa</taxon>
        <taxon>Arthropoda</taxon>
        <taxon>Hexapoda</taxon>
        <taxon>Insecta</taxon>
        <taxon>Pterygota</taxon>
        <taxon>Neoptera</taxon>
        <taxon>Endopterygota</taxon>
        <taxon>Hymenoptera</taxon>
        <taxon>Apocrita</taxon>
        <taxon>Aculeata</taxon>
        <taxon>Formicoidea</taxon>
        <taxon>Formicidae</taxon>
        <taxon>Myrmicinae</taxon>
        <taxon>Cyphomyrmex</taxon>
    </lineage>
</organism>
<evidence type="ECO:0000259" key="5">
    <source>
        <dbReference type="PROSITE" id="PS50882"/>
    </source>
</evidence>
<feature type="region of interest" description="Disordered" evidence="4">
    <location>
        <begin position="559"/>
        <end position="627"/>
    </location>
</feature>
<dbReference type="GO" id="GO:0005737">
    <property type="term" value="C:cytoplasm"/>
    <property type="evidence" value="ECO:0007669"/>
    <property type="project" value="UniProtKB-SubCell"/>
</dbReference>
<dbReference type="InterPro" id="IPR045168">
    <property type="entry name" value="YTH_prot"/>
</dbReference>
<evidence type="ECO:0000256" key="2">
    <source>
        <dbReference type="ARBA" id="ARBA00022490"/>
    </source>
</evidence>
<feature type="compositionally biased region" description="Low complexity" evidence="4">
    <location>
        <begin position="204"/>
        <end position="213"/>
    </location>
</feature>
<dbReference type="Proteomes" id="UP000078542">
    <property type="component" value="Unassembled WGS sequence"/>
</dbReference>
<feature type="domain" description="YTH" evidence="5">
    <location>
        <begin position="405"/>
        <end position="540"/>
    </location>
</feature>
<dbReference type="AlphaFoldDB" id="A0A151IEM3"/>
<dbReference type="GO" id="GO:0061157">
    <property type="term" value="P:mRNA destabilization"/>
    <property type="evidence" value="ECO:0007669"/>
    <property type="project" value="TreeGrafter"/>
</dbReference>
<dbReference type="InterPro" id="IPR007275">
    <property type="entry name" value="YTH_domain"/>
</dbReference>
<dbReference type="GO" id="GO:0003729">
    <property type="term" value="F:mRNA binding"/>
    <property type="evidence" value="ECO:0007669"/>
    <property type="project" value="TreeGrafter"/>
</dbReference>
<evidence type="ECO:0000256" key="3">
    <source>
        <dbReference type="ARBA" id="ARBA00022884"/>
    </source>
</evidence>
<protein>
    <submittedName>
        <fullName evidence="6">YTH domain family protein 1</fullName>
    </submittedName>
</protein>
<feature type="compositionally biased region" description="Low complexity" evidence="4">
    <location>
        <begin position="310"/>
        <end position="343"/>
    </location>
</feature>
<feature type="compositionally biased region" description="Basic residues" evidence="4">
    <location>
        <begin position="574"/>
        <end position="586"/>
    </location>
</feature>